<accession>A0ABV8KT37</accession>
<gene>
    <name evidence="2" type="ORF">ACFOX0_25330</name>
</gene>
<dbReference type="Proteomes" id="UP001595868">
    <property type="component" value="Unassembled WGS sequence"/>
</dbReference>
<reference evidence="3" key="1">
    <citation type="journal article" date="2019" name="Int. J. Syst. Evol. Microbiol.">
        <title>The Global Catalogue of Microorganisms (GCM) 10K type strain sequencing project: providing services to taxonomists for standard genome sequencing and annotation.</title>
        <authorList>
            <consortium name="The Broad Institute Genomics Platform"/>
            <consortium name="The Broad Institute Genome Sequencing Center for Infectious Disease"/>
            <person name="Wu L."/>
            <person name="Ma J."/>
        </authorList>
    </citation>
    <scope>NUCLEOTIDE SEQUENCE [LARGE SCALE GENOMIC DNA]</scope>
    <source>
        <strain evidence="3">2902at01</strain>
    </source>
</reference>
<dbReference type="InterPro" id="IPR021889">
    <property type="entry name" value="DUF3500"/>
</dbReference>
<dbReference type="Pfam" id="PF12006">
    <property type="entry name" value="DUF3500"/>
    <property type="match status" value="1"/>
</dbReference>
<organism evidence="2 3">
    <name type="scientific">Micromonospora zhanjiangensis</name>
    <dbReference type="NCBI Taxonomy" id="1522057"/>
    <lineage>
        <taxon>Bacteria</taxon>
        <taxon>Bacillati</taxon>
        <taxon>Actinomycetota</taxon>
        <taxon>Actinomycetes</taxon>
        <taxon>Micromonosporales</taxon>
        <taxon>Micromonosporaceae</taxon>
        <taxon>Micromonospora</taxon>
    </lineage>
</organism>
<dbReference type="RefSeq" id="WP_377550397.1">
    <property type="nucleotide sequence ID" value="NZ_JBHSBN010000022.1"/>
</dbReference>
<evidence type="ECO:0000313" key="3">
    <source>
        <dbReference type="Proteomes" id="UP001595868"/>
    </source>
</evidence>
<protein>
    <submittedName>
        <fullName evidence="2">DUF3500 domain-containing protein</fullName>
    </submittedName>
</protein>
<dbReference type="PANTHER" id="PTHR37489">
    <property type="entry name" value="DUF3500 DOMAIN-CONTAINING PROTEIN"/>
    <property type="match status" value="1"/>
</dbReference>
<feature type="compositionally biased region" description="Basic and acidic residues" evidence="1">
    <location>
        <begin position="307"/>
        <end position="317"/>
    </location>
</feature>
<dbReference type="PANTHER" id="PTHR37489:SF1">
    <property type="entry name" value="DUF3500 DOMAIN-CONTAINING PROTEIN"/>
    <property type="match status" value="1"/>
</dbReference>
<evidence type="ECO:0000313" key="2">
    <source>
        <dbReference type="EMBL" id="MFC4109239.1"/>
    </source>
</evidence>
<name>A0ABV8KT37_9ACTN</name>
<comment type="caution">
    <text evidence="2">The sequence shown here is derived from an EMBL/GenBank/DDBJ whole genome shotgun (WGS) entry which is preliminary data.</text>
</comment>
<feature type="region of interest" description="Disordered" evidence="1">
    <location>
        <begin position="289"/>
        <end position="317"/>
    </location>
</feature>
<proteinExistence type="predicted"/>
<keyword evidence="3" id="KW-1185">Reference proteome</keyword>
<evidence type="ECO:0000256" key="1">
    <source>
        <dbReference type="SAM" id="MobiDB-lite"/>
    </source>
</evidence>
<sequence length="317" mass="34373">MTHDSAATRMRAAGSALLATLDPVARVAVAHAFDDEPARRWIEYRPRPRPGACLADLDPAARKAAHRLLATGLSRHAYAQAMTVVALEEVLDRDEGWRRGRHSGDYWVAVFGDPGRDDLWSWRFEGHHLSVTMTVRDDRVSPAPVFLGANPARVDHAGRTVCAPLAPEEDLGHALLAALDPAGRSAAIVADEAPTDIHSGTRPRTDRLEPLGLSAGRLDGTARQTLDHLVTLYLDRLPEPVAAAEAARIAAGDLHFAWAGPPGPGGRHYYRIQGDDLLIEYDNTSPDGNHAHTVLRRPDSDFGDDVLAAHHTDTPHP</sequence>
<dbReference type="EMBL" id="JBHSBN010000022">
    <property type="protein sequence ID" value="MFC4109239.1"/>
    <property type="molecule type" value="Genomic_DNA"/>
</dbReference>